<proteinExistence type="predicted"/>
<evidence type="ECO:0000256" key="1">
    <source>
        <dbReference type="SAM" id="MobiDB-lite"/>
    </source>
</evidence>
<comment type="caution">
    <text evidence="2">The sequence shown here is derived from an EMBL/GenBank/DDBJ whole genome shotgun (WGS) entry which is preliminary data.</text>
</comment>
<accession>W9CIM5</accession>
<dbReference type="EMBL" id="AYSA01000239">
    <property type="protein sequence ID" value="ESZ94539.1"/>
    <property type="molecule type" value="Genomic_DNA"/>
</dbReference>
<feature type="compositionally biased region" description="Low complexity" evidence="1">
    <location>
        <begin position="750"/>
        <end position="765"/>
    </location>
</feature>
<sequence>MADSLNTVDLGKFYAKNAVLRYGNREEVKGVEDIVQFFHKIFPLLKSMKHETVEIDRTGNKIYQSCFITYVVKNDPEEKQIKIPAFGKIFLVEEGEEEGKLARFEVFLDPSEVFERIEFIGMMERECGVSWGLMVQSISKARVPSLYFRLDGDAAAASIHFTLTTNFTTFALYFIFPLPSTFLQQSTLLFSQALRITSLMLCCLFPPQYLPSLDYHLDEYSFTSATLLSTLQQRHSFGYLSKVTSEFTPIQQINHIMTACLGDSYERFSVCLPTLPISPDASKQKYLDEYMEVGKKDRETGELTRFIVSNDEEFGLEVTVKEGFNYRFYDGVMIDLYDVHSGIMVWQKKYPKSDAQGSSQKDEKILIESIDHAIVEGQLRSKARLKLASLVLDDFIKPAANGPRRYPRRLEGLCIGVSKYKRASDINLTKDEWDEKVQAHESKLSTIQNERNDSVDTLKRTAVHRKVYQKHMITHKLRLADGVVVPDEDIEKYLIPPSQTKKLFRYSDTQNFYYLWRGKKFFDTTAIAQTPIAPIRQSWDLLSSKEREKAYGELSKHDFQQIWLHHYKALGPKPKIAAIDALKRELRKNLPDYWRSWNKLYSYEIPAAFKKLQERRRYLDKGEIPEDSEVVGKTKVAAIDLESKPERLEKLSENVRVPSLTMGLAGASRGSGSATLRPKPAEFMVHESELTLLPQPNQTAHQMSSVAGGLAQVQPTLGDAIFGHSSALTGGSIEEIPECTERASTDPSHSELSSSATTSPSVIKSELTSQAPKRPAELIDLTRRKRPSLFMKPSLKFYSRLKSEHTSNQSILETSTTDSLLQTSVDLESRPLGSGATTPVDSMDIDTAQKVSAADLSISNSLFPDSSIPTLRKNTTPSSQSEILSTSTKIKRETSQPVLNATAEPVDMAEILSAIRPLKSEPSIENNSSPNTPVILPSASQFIPVSAASRIKSEESEITTDPVTQLKSDTSSEPELSHF</sequence>
<dbReference type="Proteomes" id="UP000019487">
    <property type="component" value="Unassembled WGS sequence"/>
</dbReference>
<dbReference type="InterPro" id="IPR032710">
    <property type="entry name" value="NTF2-like_dom_sf"/>
</dbReference>
<feature type="region of interest" description="Disordered" evidence="1">
    <location>
        <begin position="740"/>
        <end position="780"/>
    </location>
</feature>
<evidence type="ECO:0000313" key="2">
    <source>
        <dbReference type="EMBL" id="ESZ94539.1"/>
    </source>
</evidence>
<name>W9CIM5_SCLBF</name>
<keyword evidence="3" id="KW-1185">Reference proteome</keyword>
<organism evidence="2 3">
    <name type="scientific">Sclerotinia borealis (strain F-4128)</name>
    <dbReference type="NCBI Taxonomy" id="1432307"/>
    <lineage>
        <taxon>Eukaryota</taxon>
        <taxon>Fungi</taxon>
        <taxon>Dikarya</taxon>
        <taxon>Ascomycota</taxon>
        <taxon>Pezizomycotina</taxon>
        <taxon>Leotiomycetes</taxon>
        <taxon>Helotiales</taxon>
        <taxon>Sclerotiniaceae</taxon>
        <taxon>Sclerotinia</taxon>
    </lineage>
</organism>
<dbReference type="AlphaFoldDB" id="W9CIM5"/>
<feature type="compositionally biased region" description="Polar residues" evidence="1">
    <location>
        <begin position="959"/>
        <end position="979"/>
    </location>
</feature>
<reference evidence="2 3" key="1">
    <citation type="journal article" date="2014" name="Genome Announc.">
        <title>Draft genome sequence of Sclerotinia borealis, a psychrophilic plant pathogenic fungus.</title>
        <authorList>
            <person name="Mardanov A.V."/>
            <person name="Beletsky A.V."/>
            <person name="Kadnikov V.V."/>
            <person name="Ignatov A.N."/>
            <person name="Ravin N.V."/>
        </authorList>
    </citation>
    <scope>NUCLEOTIDE SEQUENCE [LARGE SCALE GENOMIC DNA]</scope>
    <source>
        <strain evidence="3">F-4157</strain>
    </source>
</reference>
<dbReference type="SUPFAM" id="SSF54427">
    <property type="entry name" value="NTF2-like"/>
    <property type="match status" value="1"/>
</dbReference>
<protein>
    <submittedName>
        <fullName evidence="2">Uncharacterized protein</fullName>
    </submittedName>
</protein>
<dbReference type="HOGENOM" id="CLU_303875_0_0_1"/>
<feature type="region of interest" description="Disordered" evidence="1">
    <location>
        <begin position="950"/>
        <end position="979"/>
    </location>
</feature>
<dbReference type="OrthoDB" id="9983368at2759"/>
<gene>
    <name evidence="2" type="ORF">SBOR_5082</name>
</gene>
<evidence type="ECO:0000313" key="3">
    <source>
        <dbReference type="Proteomes" id="UP000019487"/>
    </source>
</evidence>